<keyword evidence="4" id="KW-1185">Reference proteome</keyword>
<dbReference type="Gene3D" id="3.40.50.1820">
    <property type="entry name" value="alpha/beta hydrolase"/>
    <property type="match status" value="1"/>
</dbReference>
<dbReference type="InterPro" id="IPR022742">
    <property type="entry name" value="Hydrolase_4"/>
</dbReference>
<dbReference type="PANTHER" id="PTHR11614">
    <property type="entry name" value="PHOSPHOLIPASE-RELATED"/>
    <property type="match status" value="1"/>
</dbReference>
<proteinExistence type="predicted"/>
<dbReference type="SUPFAM" id="SSF53474">
    <property type="entry name" value="alpha/beta-Hydrolases"/>
    <property type="match status" value="1"/>
</dbReference>
<accession>A0AAV0B4F1</accession>
<protein>
    <submittedName>
        <fullName evidence="3">Alpha/Beta hydrolase protein</fullName>
    </submittedName>
</protein>
<feature type="domain" description="Serine aminopeptidase S33" evidence="1">
    <location>
        <begin position="3"/>
        <end position="174"/>
    </location>
</feature>
<keyword evidence="3" id="KW-0378">Hydrolase</keyword>
<dbReference type="EMBL" id="CALTRL010000986">
    <property type="protein sequence ID" value="CAH7670434.1"/>
    <property type="molecule type" value="Genomic_DNA"/>
</dbReference>
<evidence type="ECO:0000313" key="2">
    <source>
        <dbReference type="EMBL" id="CAH7670434.1"/>
    </source>
</evidence>
<dbReference type="Pfam" id="PF12146">
    <property type="entry name" value="Hydrolase_4"/>
    <property type="match status" value="1"/>
</dbReference>
<gene>
    <name evidence="3" type="ORF">PPACK8108_LOCUS12718</name>
    <name evidence="2" type="ORF">PPACK8108_LOCUS5142</name>
</gene>
<dbReference type="InterPro" id="IPR051044">
    <property type="entry name" value="MAG_DAG_Lipase"/>
</dbReference>
<name>A0AAV0B4F1_PHAPC</name>
<dbReference type="AlphaFoldDB" id="A0AAV0B4F1"/>
<reference evidence="3" key="1">
    <citation type="submission" date="2022-06" db="EMBL/GenBank/DDBJ databases">
        <authorList>
            <consortium name="SYNGENTA / RWTH Aachen University"/>
        </authorList>
    </citation>
    <scope>NUCLEOTIDE SEQUENCE</scope>
</reference>
<dbReference type="Proteomes" id="UP001153365">
    <property type="component" value="Unassembled WGS sequence"/>
</dbReference>
<dbReference type="GO" id="GO:0016787">
    <property type="term" value="F:hydrolase activity"/>
    <property type="evidence" value="ECO:0007669"/>
    <property type="project" value="UniProtKB-KW"/>
</dbReference>
<sequence>MEQRDVFVCGHSLGGFSALSYAGISSLDLGIKDFRAKLKGVIAVSPMIDVARETMPNYPTQCFIRGLAKCLPTLKISDLPISKRRHCADASNEIRFQNDPQTFHGTLRLSTAPALLDGVKFIKKEGSNLNVPFIIFHGEKDEVTDCSSSKKFYEEAKATNKQFKVYYNMNHSLIMLDRNENIHEITEVLLQEMIDWMKNILESGNSLKISPISKSLSYDLNDFFKEKKID</sequence>
<evidence type="ECO:0000313" key="4">
    <source>
        <dbReference type="Proteomes" id="UP001153365"/>
    </source>
</evidence>
<organism evidence="3 4">
    <name type="scientific">Phakopsora pachyrhizi</name>
    <name type="common">Asian soybean rust disease fungus</name>
    <dbReference type="NCBI Taxonomy" id="170000"/>
    <lineage>
        <taxon>Eukaryota</taxon>
        <taxon>Fungi</taxon>
        <taxon>Dikarya</taxon>
        <taxon>Basidiomycota</taxon>
        <taxon>Pucciniomycotina</taxon>
        <taxon>Pucciniomycetes</taxon>
        <taxon>Pucciniales</taxon>
        <taxon>Phakopsoraceae</taxon>
        <taxon>Phakopsora</taxon>
    </lineage>
</organism>
<comment type="caution">
    <text evidence="3">The sequence shown here is derived from an EMBL/GenBank/DDBJ whole genome shotgun (WGS) entry which is preliminary data.</text>
</comment>
<evidence type="ECO:0000259" key="1">
    <source>
        <dbReference type="Pfam" id="PF12146"/>
    </source>
</evidence>
<dbReference type="EMBL" id="CALTRL010003094">
    <property type="protein sequence ID" value="CAH7677551.1"/>
    <property type="molecule type" value="Genomic_DNA"/>
</dbReference>
<dbReference type="InterPro" id="IPR029058">
    <property type="entry name" value="AB_hydrolase_fold"/>
</dbReference>
<evidence type="ECO:0000313" key="3">
    <source>
        <dbReference type="EMBL" id="CAH7677551.1"/>
    </source>
</evidence>